<accession>A0A931FIZ3</accession>
<dbReference type="AlphaFoldDB" id="A0A931FIZ3"/>
<protein>
    <submittedName>
        <fullName evidence="2">3-keto-5-aminohexanoate cleavage protein</fullName>
    </submittedName>
</protein>
<dbReference type="EMBL" id="JADPRT010000004">
    <property type="protein sequence ID" value="MBF9068977.1"/>
    <property type="molecule type" value="Genomic_DNA"/>
</dbReference>
<reference evidence="2" key="1">
    <citation type="submission" date="2020-11" db="EMBL/GenBank/DDBJ databases">
        <title>Isolation and identification of active actinomycetes.</title>
        <authorList>
            <person name="Yu B."/>
        </authorList>
    </citation>
    <scope>NUCLEOTIDE SEQUENCE</scope>
    <source>
        <strain evidence="2">NEAU-YB345</strain>
    </source>
</reference>
<dbReference type="Proteomes" id="UP000657385">
    <property type="component" value="Unassembled WGS sequence"/>
</dbReference>
<evidence type="ECO:0000313" key="2">
    <source>
        <dbReference type="EMBL" id="MBF9073431.1"/>
    </source>
</evidence>
<dbReference type="EMBL" id="JADPRT010000022">
    <property type="protein sequence ID" value="MBF9073431.1"/>
    <property type="molecule type" value="Genomic_DNA"/>
</dbReference>
<evidence type="ECO:0000313" key="3">
    <source>
        <dbReference type="Proteomes" id="UP000657385"/>
    </source>
</evidence>
<dbReference type="Pfam" id="PF05853">
    <property type="entry name" value="BKACE"/>
    <property type="match status" value="1"/>
</dbReference>
<comment type="caution">
    <text evidence="2">The sequence shown here is derived from an EMBL/GenBank/DDBJ whole genome shotgun (WGS) entry which is preliminary data.</text>
</comment>
<name>A0A931FIZ3_9ACTN</name>
<dbReference type="InterPro" id="IPR013785">
    <property type="entry name" value="Aldolase_TIM"/>
</dbReference>
<dbReference type="GO" id="GO:0043720">
    <property type="term" value="F:3-keto-5-aminohexanoate cleavage activity"/>
    <property type="evidence" value="ECO:0007669"/>
    <property type="project" value="InterPro"/>
</dbReference>
<evidence type="ECO:0000313" key="1">
    <source>
        <dbReference type="EMBL" id="MBF9068977.1"/>
    </source>
</evidence>
<dbReference type="Gene3D" id="3.20.20.70">
    <property type="entry name" value="Aldolase class I"/>
    <property type="match status" value="1"/>
</dbReference>
<keyword evidence="3" id="KW-1185">Reference proteome</keyword>
<proteinExistence type="predicted"/>
<gene>
    <name evidence="1" type="ORF">I2501_13180</name>
    <name evidence="2" type="ORF">I2501_35995</name>
</gene>
<sequence length="95" mass="9980">MAALGAPRPPPRDALHAATGLLDELKAVAVPILLHGEDASAWPILRLAASRRLDARIGLEDVLHLPDGTSASGNAALIRAARQIIQHTPQLDESS</sequence>
<dbReference type="InterPro" id="IPR008567">
    <property type="entry name" value="BKACE"/>
</dbReference>
<organism evidence="2 3">
    <name type="scientific">Streptacidiphilus fuscans</name>
    <dbReference type="NCBI Taxonomy" id="2789292"/>
    <lineage>
        <taxon>Bacteria</taxon>
        <taxon>Bacillati</taxon>
        <taxon>Actinomycetota</taxon>
        <taxon>Actinomycetes</taxon>
        <taxon>Kitasatosporales</taxon>
        <taxon>Streptomycetaceae</taxon>
        <taxon>Streptacidiphilus</taxon>
    </lineage>
</organism>